<dbReference type="Pfam" id="PF14791">
    <property type="entry name" value="DNA_pol_B_thumb"/>
    <property type="match status" value="2"/>
</dbReference>
<feature type="compositionally biased region" description="Basic and acidic residues" evidence="5">
    <location>
        <begin position="185"/>
        <end position="197"/>
    </location>
</feature>
<evidence type="ECO:0000256" key="3">
    <source>
        <dbReference type="ARBA" id="ARBA00022695"/>
    </source>
</evidence>
<feature type="compositionally biased region" description="Basic and acidic residues" evidence="5">
    <location>
        <begin position="320"/>
        <end position="331"/>
    </location>
</feature>
<dbReference type="InterPro" id="IPR002054">
    <property type="entry name" value="DNA-dir_DNA_pol_X"/>
</dbReference>
<keyword evidence="6" id="KW-1133">Transmembrane helix</keyword>
<dbReference type="OrthoDB" id="333472at2759"/>
<keyword evidence="6" id="KW-0812">Transmembrane</keyword>
<dbReference type="PANTHER" id="PTHR11276:SF28">
    <property type="entry name" value="DNA POLYMERASE LAMBDA"/>
    <property type="match status" value="1"/>
</dbReference>
<name>A0A086Q8B5_TOXGO</name>
<dbReference type="GO" id="GO:0003887">
    <property type="term" value="F:DNA-directed DNA polymerase activity"/>
    <property type="evidence" value="ECO:0007669"/>
    <property type="project" value="InterPro"/>
</dbReference>
<feature type="compositionally biased region" description="Basic and acidic residues" evidence="5">
    <location>
        <begin position="233"/>
        <end position="246"/>
    </location>
</feature>
<feature type="compositionally biased region" description="Basic and acidic residues" evidence="5">
    <location>
        <begin position="214"/>
        <end position="225"/>
    </location>
</feature>
<dbReference type="InterPro" id="IPR028207">
    <property type="entry name" value="DNA_pol_B_palm_palm"/>
</dbReference>
<dbReference type="GO" id="GO:0005634">
    <property type="term" value="C:nucleus"/>
    <property type="evidence" value="ECO:0007669"/>
    <property type="project" value="TreeGrafter"/>
</dbReference>
<feature type="transmembrane region" description="Helical" evidence="6">
    <location>
        <begin position="140"/>
        <end position="163"/>
    </location>
</feature>
<dbReference type="Gene3D" id="3.30.210.10">
    <property type="entry name" value="DNA polymerase, thumb domain"/>
    <property type="match status" value="2"/>
</dbReference>
<dbReference type="SUPFAM" id="SSF81301">
    <property type="entry name" value="Nucleotidyltransferase"/>
    <property type="match status" value="1"/>
</dbReference>
<dbReference type="InterPro" id="IPR043519">
    <property type="entry name" value="NT_sf"/>
</dbReference>
<feature type="region of interest" description="Disordered" evidence="5">
    <location>
        <begin position="1165"/>
        <end position="1254"/>
    </location>
</feature>
<evidence type="ECO:0000256" key="1">
    <source>
        <dbReference type="ARBA" id="ARBA00022634"/>
    </source>
</evidence>
<gene>
    <name evidence="8" type="ORF">TGVAND_288730</name>
</gene>
<feature type="compositionally biased region" description="Basic and acidic residues" evidence="5">
    <location>
        <begin position="1198"/>
        <end position="1209"/>
    </location>
</feature>
<dbReference type="SMART" id="SM00483">
    <property type="entry name" value="POLXc"/>
    <property type="match status" value="1"/>
</dbReference>
<accession>A0A086Q8B5</accession>
<protein>
    <recommendedName>
        <fullName evidence="7">DNA-directed DNA polymerase X domain-containing protein</fullName>
    </recommendedName>
</protein>
<keyword evidence="4" id="KW-0235">DNA replication</keyword>
<evidence type="ECO:0000256" key="4">
    <source>
        <dbReference type="ARBA" id="ARBA00022705"/>
    </source>
</evidence>
<dbReference type="EMBL" id="AEYJ02000600">
    <property type="protein sequence ID" value="KFH08847.1"/>
    <property type="molecule type" value="Genomic_DNA"/>
</dbReference>
<feature type="region of interest" description="Disordered" evidence="5">
    <location>
        <begin position="560"/>
        <end position="637"/>
    </location>
</feature>
<feature type="region of interest" description="Disordered" evidence="5">
    <location>
        <begin position="180"/>
        <end position="254"/>
    </location>
</feature>
<evidence type="ECO:0000256" key="6">
    <source>
        <dbReference type="SAM" id="Phobius"/>
    </source>
</evidence>
<dbReference type="Gene3D" id="1.10.150.20">
    <property type="entry name" value="5' to 3' exonuclease, C-terminal subdomain"/>
    <property type="match status" value="1"/>
</dbReference>
<keyword evidence="2" id="KW-0808">Transferase</keyword>
<keyword evidence="6" id="KW-0472">Membrane</keyword>
<dbReference type="Gene3D" id="3.30.460.10">
    <property type="entry name" value="Beta Polymerase, domain 2"/>
    <property type="match status" value="1"/>
</dbReference>
<feature type="region of interest" description="Disordered" evidence="5">
    <location>
        <begin position="752"/>
        <end position="774"/>
    </location>
</feature>
<dbReference type="Proteomes" id="UP000028840">
    <property type="component" value="Unassembled WGS sequence"/>
</dbReference>
<feature type="compositionally biased region" description="Low complexity" evidence="5">
    <location>
        <begin position="427"/>
        <end position="497"/>
    </location>
</feature>
<evidence type="ECO:0000256" key="5">
    <source>
        <dbReference type="SAM" id="MobiDB-lite"/>
    </source>
</evidence>
<feature type="compositionally biased region" description="Basic and acidic residues" evidence="5">
    <location>
        <begin position="1045"/>
        <end position="1072"/>
    </location>
</feature>
<feature type="compositionally biased region" description="Basic and acidic residues" evidence="5">
    <location>
        <begin position="358"/>
        <end position="368"/>
    </location>
</feature>
<sequence>MLGGGFSRAEIIGDGVRFSSVLHSLPLASFLLFDLLILGGLCLSPCSLGVLFRFRKILDVLGYRRCSVSSSTGCQVCPPSVTFLSVFLLNGSKPVLPFSDVGLSFLLIFSLPSILDAHVSPLCPPQRPSPQRSSPSSLAALFLPVLLVRVASSLLLLASVLFVRRVLCARLLGARSWAARSTQGKTERQEREMERETRPKRRLCWRPSLEDEEGGGHERESEGSEMRNAARNKGPEDTEVREQGREEDTESADEVEVTAVVLPLATVLRSSLESLAAERASPPSFRSCVRTFVCSGVIDETEERQSSSGRACSKWTAVGEEARRGERAKEVAEEDLEREKKRQRGGAEQATNVEEPDAERGEATEMRGSRKRNKGQGVAQGEIKEREEDAETDLFISSSDTECDEFRKQEGVSSSSFANPENHESCSSSPSPALPPSSSALPSPPSASSSALARPSASSSSSSFPSSASTSSLSSFAPSSSSFRASSSSSRSASAAPGGRPPATGDLTDFVVEKLQLLASKYEEHGEVWRAMSFRVASGVLRQCSGAAFRAAEQARRRAVQNSSSAALQQTQLAPASPTGKRSEIAPGCHSSAGDASSSHLASPPSSSPSASPAVSPSFSSAVASSRSPLSSSARARLRREGITRENYALLKHEPGIGASIFQTVEELILTGTTRRLQLLLHGERSAAREELQSVWGVGFHTAEKLIALDVCSVSDLRRVVAKFLSPPQQLSNRTPGPEAAESADAIRADAGEAREMGVTASEKKTETDESASRRQTLLHSLFDAEHVDTYLETGKAGGRGRKPLRRWAKVAETPERGVHTPQRGVQTPEQLPGEGPGEDGAARPRISSFFRGAKEGDDPMEERRQQEAARLLSRPQLIGLKHVEAFRKRIPREEVAAVAAFVRRELGLDSIEDKATESPGGQWQEATNVVVRKRTKREQREDEEGRKGETAKEVKKGAVETADDGSCSWTDGLVGMDVCGSYRRGKAECGDIDILLIRRDDVPEGLLQHVVARLTSCGLLVDHLLLNAAANSHFDTAGRSARAQGERSKEPSVASERRGRKLSEEDKEAASKMRSSRHSGAELYCGVCVWPPWPTDGNAIRFVGPRLSRRIDIKIYPERSRAYALLYFTGAAQFNRSMRLWAKNRSLLLDDTGCYPRGLGTEALQRRKASRKVQDDPSWALSPTHESPEETSDDTEGERSGKDAEKGSPECVGAPNTGNAEAAERDAAKKEAAERDAAKEESTGGEEQGGFSHRLGSLIGCEKRGNAAGRKGGCVHCSTEKEIFDLLGLQFVPPEDREAFVHPKDATLTSYPSSSQGSE</sequence>
<keyword evidence="1" id="KW-0237">DNA synthesis</keyword>
<feature type="domain" description="DNA-directed DNA polymerase X" evidence="7">
    <location>
        <begin position="506"/>
        <end position="1299"/>
    </location>
</feature>
<reference evidence="8 9" key="2">
    <citation type="journal article" date="2015" name="Eukaryot. Cell">
        <title>Genetic mapping reveals that sinefungin resistance in Toxoplasma gondii is controlled by a putative amino acid transporter locus that can be used as a negative selectable marker.</title>
        <authorList>
            <person name="Behnke M.S."/>
            <person name="Khan A."/>
            <person name="Sibley L.D."/>
        </authorList>
    </citation>
    <scope>NUCLEOTIDE SEQUENCE [LARGE SCALE GENOMIC DNA]</scope>
    <source>
        <strain evidence="8 9">VAND</strain>
    </source>
</reference>
<dbReference type="PANTHER" id="PTHR11276">
    <property type="entry name" value="DNA POLYMERASE TYPE-X FAMILY MEMBER"/>
    <property type="match status" value="1"/>
</dbReference>
<feature type="compositionally biased region" description="Low complexity" evidence="5">
    <location>
        <begin position="596"/>
        <end position="635"/>
    </location>
</feature>
<dbReference type="GO" id="GO:0006303">
    <property type="term" value="P:double-strand break repair via nonhomologous end joining"/>
    <property type="evidence" value="ECO:0007669"/>
    <property type="project" value="TreeGrafter"/>
</dbReference>
<evidence type="ECO:0000259" key="7">
    <source>
        <dbReference type="SMART" id="SM00483"/>
    </source>
</evidence>
<feature type="region of interest" description="Disordered" evidence="5">
    <location>
        <begin position="934"/>
        <end position="964"/>
    </location>
</feature>
<feature type="region of interest" description="Disordered" evidence="5">
    <location>
        <begin position="1038"/>
        <end position="1075"/>
    </location>
</feature>
<feature type="compositionally biased region" description="Basic and acidic residues" evidence="5">
    <location>
        <begin position="752"/>
        <end position="773"/>
    </location>
</feature>
<feature type="transmembrane region" description="Helical" evidence="6">
    <location>
        <begin position="27"/>
        <end position="54"/>
    </location>
</feature>
<feature type="region of interest" description="Disordered" evidence="5">
    <location>
        <begin position="300"/>
        <end position="507"/>
    </location>
</feature>
<dbReference type="InterPro" id="IPR037160">
    <property type="entry name" value="DNA_Pol_thumb_sf"/>
</dbReference>
<feature type="compositionally biased region" description="Polar residues" evidence="5">
    <location>
        <begin position="560"/>
        <end position="574"/>
    </location>
</feature>
<dbReference type="InterPro" id="IPR029398">
    <property type="entry name" value="PolB_thumb"/>
</dbReference>
<evidence type="ECO:0000313" key="8">
    <source>
        <dbReference type="EMBL" id="KFH08847.1"/>
    </source>
</evidence>
<dbReference type="InterPro" id="IPR022312">
    <property type="entry name" value="DNA_pol_X"/>
</dbReference>
<keyword evidence="3" id="KW-0548">Nucleotidyltransferase</keyword>
<feature type="region of interest" description="Disordered" evidence="5">
    <location>
        <begin position="794"/>
        <end position="845"/>
    </location>
</feature>
<dbReference type="VEuPathDB" id="ToxoDB:TGVAND_288730"/>
<reference evidence="8 9" key="1">
    <citation type="submission" date="2014-08" db="EMBL/GenBank/DDBJ databases">
        <authorList>
            <person name="Sibley D."/>
            <person name="Venepally P."/>
            <person name="Karamycheva S."/>
            <person name="Hadjithomas M."/>
            <person name="Khan A."/>
            <person name="Brunk B."/>
            <person name="Roos D."/>
            <person name="Caler E."/>
            <person name="Lorenzi H."/>
        </authorList>
    </citation>
    <scope>NUCLEOTIDE SEQUENCE [LARGE SCALE GENOMIC DNA]</scope>
    <source>
        <strain evidence="8 9">VAND</strain>
    </source>
</reference>
<dbReference type="Pfam" id="PF14792">
    <property type="entry name" value="DNA_pol_B_palm"/>
    <property type="match status" value="1"/>
</dbReference>
<proteinExistence type="predicted"/>
<feature type="compositionally biased region" description="Basic and acidic residues" evidence="5">
    <location>
        <begin position="1223"/>
        <end position="1243"/>
    </location>
</feature>
<feature type="compositionally biased region" description="Basic and acidic residues" evidence="5">
    <location>
        <begin position="939"/>
        <end position="959"/>
    </location>
</feature>
<evidence type="ECO:0000256" key="2">
    <source>
        <dbReference type="ARBA" id="ARBA00022679"/>
    </source>
</evidence>
<evidence type="ECO:0000313" key="9">
    <source>
        <dbReference type="Proteomes" id="UP000028840"/>
    </source>
</evidence>
<feature type="compositionally biased region" description="Basic residues" evidence="5">
    <location>
        <begin position="799"/>
        <end position="809"/>
    </location>
</feature>
<organism evidence="8 9">
    <name type="scientific">Toxoplasma gondii VAND</name>
    <dbReference type="NCBI Taxonomy" id="933077"/>
    <lineage>
        <taxon>Eukaryota</taxon>
        <taxon>Sar</taxon>
        <taxon>Alveolata</taxon>
        <taxon>Apicomplexa</taxon>
        <taxon>Conoidasida</taxon>
        <taxon>Coccidia</taxon>
        <taxon>Eucoccidiorida</taxon>
        <taxon>Eimeriorina</taxon>
        <taxon>Sarcocystidae</taxon>
        <taxon>Toxoplasma</taxon>
    </lineage>
</organism>
<dbReference type="GO" id="GO:0003677">
    <property type="term" value="F:DNA binding"/>
    <property type="evidence" value="ECO:0007669"/>
    <property type="project" value="InterPro"/>
</dbReference>
<comment type="caution">
    <text evidence="8">The sequence shown here is derived from an EMBL/GenBank/DDBJ whole genome shotgun (WGS) entry which is preliminary data.</text>
</comment>